<dbReference type="Proteomes" id="UP001281147">
    <property type="component" value="Unassembled WGS sequence"/>
</dbReference>
<evidence type="ECO:0000313" key="1">
    <source>
        <dbReference type="EMBL" id="KAK3723020.1"/>
    </source>
</evidence>
<name>A0ACC3NV76_9PEZI</name>
<accession>A0ACC3NV76</accession>
<gene>
    <name evidence="1" type="ORF">LTR37_002166</name>
</gene>
<keyword evidence="2" id="KW-1185">Reference proteome</keyword>
<dbReference type="EMBL" id="JAUTXU010000011">
    <property type="protein sequence ID" value="KAK3723020.1"/>
    <property type="molecule type" value="Genomic_DNA"/>
</dbReference>
<sequence>MSLTVPRSISGSKRNSARLDLLTALLNSPSPAKQSSRDSGSPRDSLSPLDERARDELLERERGRLAVELTREENAANESLALTIERRSTSGSSTNDDAQEEAGFRAAQTQQEQHVALHASPPKQHKAATSPVSSLLATACSPRCSPQPNIITRDSRPSDLKLTRTNGLTHVSVQELKQQICNGHTVSCASITRHVSLHAPKRLPKTPFVTMGNKPSSISGSPKPGNDNASERSVVRNPVRVLRKSSTNLFKRTDSKSPLPPELTGTVLQVQQGVSSSTFDGTKGDDNDETLVDPYMDRTHLSNDDSPAEDVLPSRATHSASTLTPTENDARRPLSASTTIRDDKAGSRRESRVNTHTSFVEDFGPESCGKLQHSPVHPKRDSALSPSIPAPSPLPEDSPHKYGLKDRMDTPEVPEPEKIDIVKARRKSTGFSIFNVSSYAPPPCSPAS</sequence>
<evidence type="ECO:0000313" key="2">
    <source>
        <dbReference type="Proteomes" id="UP001281147"/>
    </source>
</evidence>
<comment type="caution">
    <text evidence="1">The sequence shown here is derived from an EMBL/GenBank/DDBJ whole genome shotgun (WGS) entry which is preliminary data.</text>
</comment>
<organism evidence="1 2">
    <name type="scientific">Vermiconidia calcicola</name>
    <dbReference type="NCBI Taxonomy" id="1690605"/>
    <lineage>
        <taxon>Eukaryota</taxon>
        <taxon>Fungi</taxon>
        <taxon>Dikarya</taxon>
        <taxon>Ascomycota</taxon>
        <taxon>Pezizomycotina</taxon>
        <taxon>Dothideomycetes</taxon>
        <taxon>Dothideomycetidae</taxon>
        <taxon>Mycosphaerellales</taxon>
        <taxon>Extremaceae</taxon>
        <taxon>Vermiconidia</taxon>
    </lineage>
</organism>
<reference evidence="1" key="1">
    <citation type="submission" date="2023-07" db="EMBL/GenBank/DDBJ databases">
        <title>Black Yeasts Isolated from many extreme environments.</title>
        <authorList>
            <person name="Coleine C."/>
            <person name="Stajich J.E."/>
            <person name="Selbmann L."/>
        </authorList>
    </citation>
    <scope>NUCLEOTIDE SEQUENCE</scope>
    <source>
        <strain evidence="1">CCFEE 5714</strain>
    </source>
</reference>
<proteinExistence type="predicted"/>
<protein>
    <submittedName>
        <fullName evidence="1">Uncharacterized protein</fullName>
    </submittedName>
</protein>